<protein>
    <submittedName>
        <fullName evidence="2">Uncharacterized protein</fullName>
    </submittedName>
</protein>
<dbReference type="AlphaFoldDB" id="A0A2P6MP37"/>
<accession>A0A2P6MP37</accession>
<evidence type="ECO:0000313" key="2">
    <source>
        <dbReference type="EMBL" id="PRP73461.1"/>
    </source>
</evidence>
<dbReference type="InParanoid" id="A0A2P6MP37"/>
<keyword evidence="3" id="KW-1185">Reference proteome</keyword>
<name>A0A2P6MP37_9EUKA</name>
<feature type="region of interest" description="Disordered" evidence="1">
    <location>
        <begin position="71"/>
        <end position="95"/>
    </location>
</feature>
<dbReference type="Proteomes" id="UP000241769">
    <property type="component" value="Unassembled WGS sequence"/>
</dbReference>
<reference evidence="2 3" key="1">
    <citation type="journal article" date="2018" name="Genome Biol. Evol.">
        <title>Multiple Roots of Fruiting Body Formation in Amoebozoa.</title>
        <authorList>
            <person name="Hillmann F."/>
            <person name="Forbes G."/>
            <person name="Novohradska S."/>
            <person name="Ferling I."/>
            <person name="Riege K."/>
            <person name="Groth M."/>
            <person name="Westermann M."/>
            <person name="Marz M."/>
            <person name="Spaller T."/>
            <person name="Winckler T."/>
            <person name="Schaap P."/>
            <person name="Glockner G."/>
        </authorList>
    </citation>
    <scope>NUCLEOTIDE SEQUENCE [LARGE SCALE GENOMIC DNA]</scope>
    <source>
        <strain evidence="2 3">Jena</strain>
    </source>
</reference>
<sequence length="132" mass="14917">MRAMPEVQNHQRGRGGVVYGHHIRTKQFNESLFIKNDFKPKKAKEFLFNEFFQFVSDVKCWAQQRDFPTAETFPANTQASTSPSSNMPSKAYETPADLAQAAKDYGGDTQSKQLSYITQTGSAGQKAWQSRD</sequence>
<dbReference type="EMBL" id="MDYQ01000599">
    <property type="protein sequence ID" value="PRP73461.1"/>
    <property type="molecule type" value="Genomic_DNA"/>
</dbReference>
<evidence type="ECO:0000256" key="1">
    <source>
        <dbReference type="SAM" id="MobiDB-lite"/>
    </source>
</evidence>
<comment type="caution">
    <text evidence="2">The sequence shown here is derived from an EMBL/GenBank/DDBJ whole genome shotgun (WGS) entry which is preliminary data.</text>
</comment>
<gene>
    <name evidence="2" type="ORF">PROFUN_02470</name>
</gene>
<feature type="compositionally biased region" description="Polar residues" evidence="1">
    <location>
        <begin position="74"/>
        <end position="88"/>
    </location>
</feature>
<evidence type="ECO:0000313" key="3">
    <source>
        <dbReference type="Proteomes" id="UP000241769"/>
    </source>
</evidence>
<proteinExistence type="predicted"/>
<organism evidence="2 3">
    <name type="scientific">Planoprotostelium fungivorum</name>
    <dbReference type="NCBI Taxonomy" id="1890364"/>
    <lineage>
        <taxon>Eukaryota</taxon>
        <taxon>Amoebozoa</taxon>
        <taxon>Evosea</taxon>
        <taxon>Variosea</taxon>
        <taxon>Cavosteliida</taxon>
        <taxon>Cavosteliaceae</taxon>
        <taxon>Planoprotostelium</taxon>
    </lineage>
</organism>